<evidence type="ECO:0000313" key="6">
    <source>
        <dbReference type="EMBL" id="MBM7620410.1"/>
    </source>
</evidence>
<dbReference type="Proteomes" id="UP000737402">
    <property type="component" value="Unassembled WGS sequence"/>
</dbReference>
<evidence type="ECO:0000313" key="7">
    <source>
        <dbReference type="Proteomes" id="UP000737402"/>
    </source>
</evidence>
<dbReference type="InterPro" id="IPR017293">
    <property type="entry name" value="N-acetylmuramoyl-L-ala_amidase"/>
</dbReference>
<organism evidence="6 7">
    <name type="scientific">Sutcliffiella tianshenii</name>
    <dbReference type="NCBI Taxonomy" id="1463404"/>
    <lineage>
        <taxon>Bacteria</taxon>
        <taxon>Bacillati</taxon>
        <taxon>Bacillota</taxon>
        <taxon>Bacilli</taxon>
        <taxon>Bacillales</taxon>
        <taxon>Bacillaceae</taxon>
        <taxon>Sutcliffiella</taxon>
    </lineage>
</organism>
<dbReference type="Gene3D" id="2.30.30.40">
    <property type="entry name" value="SH3 Domains"/>
    <property type="match status" value="5"/>
</dbReference>
<dbReference type="SUPFAM" id="SSF53187">
    <property type="entry name" value="Zn-dependent exopeptidases"/>
    <property type="match status" value="1"/>
</dbReference>
<gene>
    <name evidence="6" type="ORF">JOC95_002263</name>
</gene>
<dbReference type="PANTHER" id="PTHR34408:SF1">
    <property type="entry name" value="GLYCOSYL HYDROLASE FAMILY 19 DOMAIN-CONTAINING PROTEIN HI_1415"/>
    <property type="match status" value="1"/>
</dbReference>
<evidence type="ECO:0000256" key="3">
    <source>
        <dbReference type="SAM" id="MobiDB-lite"/>
    </source>
</evidence>
<accession>A0ABS2P0C1</accession>
<keyword evidence="1 6" id="KW-0378">Hydrolase</keyword>
<dbReference type="InterPro" id="IPR002508">
    <property type="entry name" value="MurNAc-LAA_cat"/>
</dbReference>
<feature type="region of interest" description="Disordered" evidence="3">
    <location>
        <begin position="168"/>
        <end position="198"/>
    </location>
</feature>
<feature type="domain" description="SH3b" evidence="5">
    <location>
        <begin position="337"/>
        <end position="400"/>
    </location>
</feature>
<name>A0ABS2P0C1_9BACI</name>
<dbReference type="PANTHER" id="PTHR34408">
    <property type="entry name" value="FAMILY PROTEIN, PUTATIVE-RELATED"/>
    <property type="match status" value="1"/>
</dbReference>
<dbReference type="SMART" id="SM00646">
    <property type="entry name" value="Ami_3"/>
    <property type="match status" value="1"/>
</dbReference>
<dbReference type="PROSITE" id="PS51781">
    <property type="entry name" value="SH3B"/>
    <property type="match status" value="5"/>
</dbReference>
<feature type="domain" description="SH3b" evidence="5">
    <location>
        <begin position="99"/>
        <end position="167"/>
    </location>
</feature>
<dbReference type="EC" id="3.5.1.28" evidence="6"/>
<reference evidence="6 7" key="1">
    <citation type="submission" date="2021-01" db="EMBL/GenBank/DDBJ databases">
        <title>Genomic Encyclopedia of Type Strains, Phase IV (KMG-IV): sequencing the most valuable type-strain genomes for metagenomic binning, comparative biology and taxonomic classification.</title>
        <authorList>
            <person name="Goeker M."/>
        </authorList>
    </citation>
    <scope>NUCLEOTIDE SEQUENCE [LARGE SCALE GENOMIC DNA]</scope>
    <source>
        <strain evidence="6 7">DSM 25879</strain>
    </source>
</reference>
<evidence type="ECO:0000256" key="1">
    <source>
        <dbReference type="ARBA" id="ARBA00022801"/>
    </source>
</evidence>
<feature type="chain" id="PRO_5046070790" evidence="4">
    <location>
        <begin position="21"/>
        <end position="593"/>
    </location>
</feature>
<comment type="caution">
    <text evidence="6">The sequence shown here is derived from an EMBL/GenBank/DDBJ whole genome shotgun (WGS) entry which is preliminary data.</text>
</comment>
<feature type="domain" description="SH3b" evidence="5">
    <location>
        <begin position="187"/>
        <end position="251"/>
    </location>
</feature>
<dbReference type="Pfam" id="PF01520">
    <property type="entry name" value="Amidase_3"/>
    <property type="match status" value="1"/>
</dbReference>
<feature type="domain" description="SH3b" evidence="5">
    <location>
        <begin position="30"/>
        <end position="92"/>
    </location>
</feature>
<evidence type="ECO:0000259" key="5">
    <source>
        <dbReference type="PROSITE" id="PS51781"/>
    </source>
</evidence>
<dbReference type="EMBL" id="JAFBED010000004">
    <property type="protein sequence ID" value="MBM7620410.1"/>
    <property type="molecule type" value="Genomic_DNA"/>
</dbReference>
<sequence length="593" mass="64695">MLQKLHILAIGLLLFSTVFATVHIPSAHADGTIEVSTDVLNVRDKPDANSLVISKVLRGETYPVVDTKGEWIKVQVTSSKAGWVASYLVTDKQGSPSPSGNSESTDGVQVLTDDLRVRSGPGTSFNVIGFVQSSDSVSFLDQNENWVKIRTSGLEGWVSSEFVSIQTKKKKKKETTDSQEQGNESTPRSATILTDGLNIRSEPSTQSKVLGTLSNGTVVEVLSQKSSWLKISFEGETGWIHSDYADLHTDSGNEAPSKKKGKSSATISVSGLNVRNEPNLNGKIIDQISQGTEVTIISERNNWCEIEYANGNTGWVAGWFLERKSLSANPGNVNVTGDGSIIILDNGTNIRSEPSTTAKVVYRANEGETFSIKGLEDDWYKIELSDGTTAYVAGWIVTTKGQAPTITRAGSEQYLRNKVIVIDPGHGGKDVGAIGVQGTYEKDLTLRTSRLLQDKLKAAGATVYLTRQNDSFVSLPARARTANHHGADVFISVHYDSIDDSSVTGTTTFYYGGADQQLADSVHQSLIQLTNLRDRNVRQENYLVLRENMQPSLLLELGYISNRGEELTILSSDFQERAATGIYQGLAHYFRDR</sequence>
<dbReference type="InterPro" id="IPR003646">
    <property type="entry name" value="SH3-like_bac-type"/>
</dbReference>
<feature type="signal peptide" evidence="4">
    <location>
        <begin position="1"/>
        <end position="20"/>
    </location>
</feature>
<dbReference type="PIRSF" id="PIRSF037846">
    <property type="entry name" value="Autolysin_YrvJ_prd"/>
    <property type="match status" value="1"/>
</dbReference>
<dbReference type="GO" id="GO:0008745">
    <property type="term" value="F:N-acetylmuramoyl-L-alanine amidase activity"/>
    <property type="evidence" value="ECO:0007669"/>
    <property type="project" value="UniProtKB-EC"/>
</dbReference>
<keyword evidence="7" id="KW-1185">Reference proteome</keyword>
<keyword evidence="4" id="KW-0732">Signal</keyword>
<evidence type="ECO:0000256" key="4">
    <source>
        <dbReference type="SAM" id="SignalP"/>
    </source>
</evidence>
<dbReference type="Pfam" id="PF08239">
    <property type="entry name" value="SH3_3"/>
    <property type="match status" value="5"/>
</dbReference>
<protein>
    <submittedName>
        <fullName evidence="6">N-acetylmuramoyl-L-alanine amidase</fullName>
        <ecNumber evidence="6">3.5.1.28</ecNumber>
    </submittedName>
</protein>
<evidence type="ECO:0000256" key="2">
    <source>
        <dbReference type="ARBA" id="ARBA00023316"/>
    </source>
</evidence>
<keyword evidence="2" id="KW-0961">Cell wall biogenesis/degradation</keyword>
<feature type="compositionally biased region" description="Polar residues" evidence="3">
    <location>
        <begin position="178"/>
        <end position="192"/>
    </location>
</feature>
<dbReference type="Gene3D" id="3.40.630.40">
    <property type="entry name" value="Zn-dependent exopeptidases"/>
    <property type="match status" value="1"/>
</dbReference>
<proteinExistence type="predicted"/>
<dbReference type="RefSeq" id="WP_204416061.1">
    <property type="nucleotide sequence ID" value="NZ_JAFBED010000004.1"/>
</dbReference>
<dbReference type="SMART" id="SM00287">
    <property type="entry name" value="SH3b"/>
    <property type="match status" value="5"/>
</dbReference>
<feature type="domain" description="SH3b" evidence="5">
    <location>
        <begin position="262"/>
        <end position="325"/>
    </location>
</feature>
<dbReference type="InterPro" id="IPR052354">
    <property type="entry name" value="Cell_Wall_Dynamics_Protein"/>
</dbReference>
<dbReference type="CDD" id="cd02696">
    <property type="entry name" value="MurNAc-LAA"/>
    <property type="match status" value="1"/>
</dbReference>